<dbReference type="GO" id="GO:0006284">
    <property type="term" value="P:base-excision repair"/>
    <property type="evidence" value="ECO:0007669"/>
    <property type="project" value="InterPro"/>
</dbReference>
<dbReference type="InterPro" id="IPR005019">
    <property type="entry name" value="Adenine_glyco"/>
</dbReference>
<dbReference type="GO" id="GO:0046872">
    <property type="term" value="F:metal ion binding"/>
    <property type="evidence" value="ECO:0007669"/>
    <property type="project" value="UniProtKB-KW"/>
</dbReference>
<accession>A0A2K9N736</accession>
<dbReference type="KEGG" id="ncb:C0V82_00880"/>
<sequence length="189" mass="21163">MSGYCDIAPGHEWHGPYHDHEYGVPLTGDDELFERLILEINQAGLSWLTILKKRESFRAAYAGFSVDRVAAFGPDDVDRLLADPGIIRNRLKVHAAIHNAQVIQRLRDSHGSFHGWLLTHHPKSKADWVKLFAKTFRFTGGEIVGEFLMSIGFLPGAHRADCPAMIALSNHDLPWRRAITSGFAGYTAF</sequence>
<dbReference type="PANTHER" id="PTHR30037:SF4">
    <property type="entry name" value="DNA-3-METHYLADENINE GLYCOSYLASE I"/>
    <property type="match status" value="1"/>
</dbReference>
<organism evidence="2 3">
    <name type="scientific">Niveispirillum cyanobacteriorum</name>
    <dbReference type="NCBI Taxonomy" id="1612173"/>
    <lineage>
        <taxon>Bacteria</taxon>
        <taxon>Pseudomonadati</taxon>
        <taxon>Pseudomonadota</taxon>
        <taxon>Alphaproteobacteria</taxon>
        <taxon>Rhodospirillales</taxon>
        <taxon>Azospirillaceae</taxon>
        <taxon>Niveispirillum</taxon>
    </lineage>
</organism>
<dbReference type="InterPro" id="IPR052891">
    <property type="entry name" value="DNA-3mA_glycosylase"/>
</dbReference>
<dbReference type="RefSeq" id="WP_102110716.1">
    <property type="nucleotide sequence ID" value="NZ_BMGN01000005.1"/>
</dbReference>
<name>A0A2K9N736_9PROT</name>
<dbReference type="SUPFAM" id="SSF48150">
    <property type="entry name" value="DNA-glycosylase"/>
    <property type="match status" value="1"/>
</dbReference>
<evidence type="ECO:0000313" key="2">
    <source>
        <dbReference type="EMBL" id="AUN28963.1"/>
    </source>
</evidence>
<dbReference type="GO" id="GO:0008725">
    <property type="term" value="F:DNA-3-methyladenine glycosylase activity"/>
    <property type="evidence" value="ECO:0007669"/>
    <property type="project" value="InterPro"/>
</dbReference>
<dbReference type="AlphaFoldDB" id="A0A2K9N736"/>
<gene>
    <name evidence="2" type="ORF">C0V82_00880</name>
</gene>
<feature type="binding site" evidence="1">
    <location>
        <position position="5"/>
    </location>
    <ligand>
        <name>Zn(2+)</name>
        <dbReference type="ChEBI" id="CHEBI:29105"/>
    </ligand>
</feature>
<dbReference type="EMBL" id="CP025611">
    <property type="protein sequence ID" value="AUN28963.1"/>
    <property type="molecule type" value="Genomic_DNA"/>
</dbReference>
<keyword evidence="3" id="KW-1185">Reference proteome</keyword>
<dbReference type="Proteomes" id="UP000234752">
    <property type="component" value="Chromosome eg_1"/>
</dbReference>
<keyword evidence="1" id="KW-0862">Zinc</keyword>
<keyword evidence="1" id="KW-0479">Metal-binding</keyword>
<dbReference type="Gene3D" id="1.10.340.30">
    <property type="entry name" value="Hypothetical protein, domain 2"/>
    <property type="match status" value="1"/>
</dbReference>
<dbReference type="Pfam" id="PF03352">
    <property type="entry name" value="Adenine_glyco"/>
    <property type="match status" value="1"/>
</dbReference>
<dbReference type="PANTHER" id="PTHR30037">
    <property type="entry name" value="DNA-3-METHYLADENINE GLYCOSYLASE 1"/>
    <property type="match status" value="1"/>
</dbReference>
<protein>
    <submittedName>
        <fullName evidence="2">DNA-3-methyladenine glycosylase</fullName>
    </submittedName>
</protein>
<dbReference type="OrthoDB" id="9807664at2"/>
<feature type="binding site" evidence="1">
    <location>
        <position position="18"/>
    </location>
    <ligand>
        <name>Zn(2+)</name>
        <dbReference type="ChEBI" id="CHEBI:29105"/>
    </ligand>
</feature>
<evidence type="ECO:0000313" key="3">
    <source>
        <dbReference type="Proteomes" id="UP000234752"/>
    </source>
</evidence>
<evidence type="ECO:0000256" key="1">
    <source>
        <dbReference type="PIRSR" id="PIRSR605019-1"/>
    </source>
</evidence>
<dbReference type="InterPro" id="IPR011257">
    <property type="entry name" value="DNA_glycosylase"/>
</dbReference>
<reference evidence="2 3" key="1">
    <citation type="submission" date="2017-12" db="EMBL/GenBank/DDBJ databases">
        <title>Genomes of bacteria within cyanobacterial aggregates.</title>
        <authorList>
            <person name="Cai H."/>
        </authorList>
    </citation>
    <scope>NUCLEOTIDE SEQUENCE [LARGE SCALE GENOMIC DNA]</scope>
    <source>
        <strain evidence="2 3">TH16</strain>
    </source>
</reference>
<proteinExistence type="predicted"/>